<gene>
    <name evidence="1" type="ORF">CANARDRAFT_177680</name>
</gene>
<dbReference type="Proteomes" id="UP000094801">
    <property type="component" value="Unassembled WGS sequence"/>
</dbReference>
<organism evidence="1 2">
    <name type="scientific">[Candida] arabinofermentans NRRL YB-2248</name>
    <dbReference type="NCBI Taxonomy" id="983967"/>
    <lineage>
        <taxon>Eukaryota</taxon>
        <taxon>Fungi</taxon>
        <taxon>Dikarya</taxon>
        <taxon>Ascomycota</taxon>
        <taxon>Saccharomycotina</taxon>
        <taxon>Pichiomycetes</taxon>
        <taxon>Pichiales</taxon>
        <taxon>Pichiaceae</taxon>
        <taxon>Ogataea</taxon>
        <taxon>Ogataea/Candida clade</taxon>
    </lineage>
</organism>
<sequence>MAAHMNIKLNVERSNQKTTLIVQSCPEASQSKVGYLGEKHEKKLRSKVVWMQIDNARSVTPRVSA</sequence>
<proteinExistence type="predicted"/>
<reference evidence="2" key="1">
    <citation type="submission" date="2016-04" db="EMBL/GenBank/DDBJ databases">
        <title>Comparative genomics of biotechnologically important yeasts.</title>
        <authorList>
            <consortium name="DOE Joint Genome Institute"/>
            <person name="Riley R."/>
            <person name="Haridas S."/>
            <person name="Wolfe K.H."/>
            <person name="Lopes M.R."/>
            <person name="Hittinger C.T."/>
            <person name="Goker M."/>
            <person name="Salamov A."/>
            <person name="Wisecaver J."/>
            <person name="Long T.M."/>
            <person name="Aerts A.L."/>
            <person name="Barry K."/>
            <person name="Choi C."/>
            <person name="Clum A."/>
            <person name="Coughlan A.Y."/>
            <person name="Deshpande S."/>
            <person name="Douglass A.P."/>
            <person name="Hanson S.J."/>
            <person name="Klenk H.-P."/>
            <person name="Labutti K."/>
            <person name="Lapidus A."/>
            <person name="Lindquist E."/>
            <person name="Lipzen A."/>
            <person name="Meier-Kolthoff J.P."/>
            <person name="Ohm R.A."/>
            <person name="Otillar R.P."/>
            <person name="Pangilinan J."/>
            <person name="Peng Y."/>
            <person name="Rokas A."/>
            <person name="Rosa C.A."/>
            <person name="Scheuner C."/>
            <person name="Sibirny A.A."/>
            <person name="Slot J.C."/>
            <person name="Stielow J.B."/>
            <person name="Sun H."/>
            <person name="Kurtzman C.P."/>
            <person name="Blackwell M."/>
            <person name="Grigoriev I.V."/>
            <person name="Jeffries T.W."/>
        </authorList>
    </citation>
    <scope>NUCLEOTIDE SEQUENCE [LARGE SCALE GENOMIC DNA]</scope>
    <source>
        <strain evidence="2">NRRL YB-2248</strain>
    </source>
</reference>
<dbReference type="AlphaFoldDB" id="A0A1E4SVJ3"/>
<dbReference type="EMBL" id="KV453863">
    <property type="protein sequence ID" value="ODV83528.1"/>
    <property type="molecule type" value="Genomic_DNA"/>
</dbReference>
<name>A0A1E4SVJ3_9ASCO</name>
<protein>
    <submittedName>
        <fullName evidence="1">Uncharacterized protein</fullName>
    </submittedName>
</protein>
<keyword evidence="2" id="KW-1185">Reference proteome</keyword>
<evidence type="ECO:0000313" key="1">
    <source>
        <dbReference type="EMBL" id="ODV83528.1"/>
    </source>
</evidence>
<evidence type="ECO:0000313" key="2">
    <source>
        <dbReference type="Proteomes" id="UP000094801"/>
    </source>
</evidence>
<accession>A0A1E4SVJ3</accession>